<evidence type="ECO:0000256" key="1">
    <source>
        <dbReference type="SAM" id="Phobius"/>
    </source>
</evidence>
<evidence type="ECO:0000313" key="2">
    <source>
        <dbReference type="EMBL" id="MCE8004407.1"/>
    </source>
</evidence>
<keyword evidence="1" id="KW-1133">Transmembrane helix</keyword>
<proteinExistence type="predicted"/>
<name>A0ABS9A6E4_9GAMM</name>
<dbReference type="RefSeq" id="WP_234271013.1">
    <property type="nucleotide sequence ID" value="NZ_JABFTX010000003.1"/>
</dbReference>
<gene>
    <name evidence="2" type="ORF">HOP53_16385</name>
</gene>
<reference evidence="2 3" key="1">
    <citation type="journal article" date="2021" name="Front. Microbiol.">
        <title>Aerobic Denitrification and Heterotrophic Sulfur Oxidation in the Genus Halomonas Revealed by Six Novel Species Characterizations and Genome-Based Analysis.</title>
        <authorList>
            <person name="Wang L."/>
            <person name="Shao Z."/>
        </authorList>
    </citation>
    <scope>NUCLEOTIDE SEQUENCE [LARGE SCALE GENOMIC DNA]</scope>
    <source>
        <strain evidence="2 3">MCCC 1A11081</strain>
    </source>
</reference>
<sequence length="68" mass="7278">MAVPIVLPLLVTAGRSVALLLRRWQGVLALTGLIFATGFSLNGMIDQMGKTAVSLWPLLALGCFFFLS</sequence>
<comment type="caution">
    <text evidence="2">The sequence shown here is derived from an EMBL/GenBank/DDBJ whole genome shotgun (WGS) entry which is preliminary data.</text>
</comment>
<keyword evidence="1" id="KW-0812">Transmembrane</keyword>
<dbReference type="Proteomes" id="UP001320168">
    <property type="component" value="Unassembled WGS sequence"/>
</dbReference>
<organism evidence="2 3">
    <name type="scientific">Billgrantia ethanolica</name>
    <dbReference type="NCBI Taxonomy" id="2733486"/>
    <lineage>
        <taxon>Bacteria</taxon>
        <taxon>Pseudomonadati</taxon>
        <taxon>Pseudomonadota</taxon>
        <taxon>Gammaproteobacteria</taxon>
        <taxon>Oceanospirillales</taxon>
        <taxon>Halomonadaceae</taxon>
        <taxon>Billgrantia</taxon>
    </lineage>
</organism>
<feature type="transmembrane region" description="Helical" evidence="1">
    <location>
        <begin position="28"/>
        <end position="45"/>
    </location>
</feature>
<keyword evidence="1" id="KW-0472">Membrane</keyword>
<accession>A0ABS9A6E4</accession>
<evidence type="ECO:0000313" key="3">
    <source>
        <dbReference type="Proteomes" id="UP001320168"/>
    </source>
</evidence>
<protein>
    <submittedName>
        <fullName evidence="2">Uncharacterized protein</fullName>
    </submittedName>
</protein>
<dbReference type="EMBL" id="JABFTX010000003">
    <property type="protein sequence ID" value="MCE8004407.1"/>
    <property type="molecule type" value="Genomic_DNA"/>
</dbReference>
<keyword evidence="3" id="KW-1185">Reference proteome</keyword>